<evidence type="ECO:0000313" key="19">
    <source>
        <dbReference type="Proteomes" id="UP001597478"/>
    </source>
</evidence>
<keyword evidence="6 14" id="KW-0479">Metal-binding</keyword>
<evidence type="ECO:0000256" key="7">
    <source>
        <dbReference type="ARBA" id="ARBA00022741"/>
    </source>
</evidence>
<dbReference type="InterPro" id="IPR003960">
    <property type="entry name" value="ATPase_AAA_CS"/>
</dbReference>
<reference evidence="19" key="1">
    <citation type="journal article" date="2019" name="Int. J. Syst. Evol. Microbiol.">
        <title>The Global Catalogue of Microorganisms (GCM) 10K type strain sequencing project: providing services to taxonomists for standard genome sequencing and annotation.</title>
        <authorList>
            <consortium name="The Broad Institute Genomics Platform"/>
            <consortium name="The Broad Institute Genome Sequencing Center for Infectious Disease"/>
            <person name="Wu L."/>
            <person name="Ma J."/>
        </authorList>
    </citation>
    <scope>NUCLEOTIDE SEQUENCE [LARGE SCALE GENOMIC DNA]</scope>
    <source>
        <strain evidence="19">IBRC-M 10906</strain>
    </source>
</reference>
<dbReference type="InterPro" id="IPR011546">
    <property type="entry name" value="Pept_M41_FtsH_extracell"/>
</dbReference>
<evidence type="ECO:0000313" key="18">
    <source>
        <dbReference type="EMBL" id="MFD2799599.1"/>
    </source>
</evidence>
<comment type="subcellular location">
    <subcellularLocation>
        <location evidence="14">Cell membrane</location>
        <topology evidence="14">Multi-pass membrane protein</topology>
        <orientation evidence="14">Cytoplasmic side</orientation>
    </subcellularLocation>
    <subcellularLocation>
        <location evidence="1">Membrane</location>
    </subcellularLocation>
</comment>
<dbReference type="HAMAP" id="MF_01458">
    <property type="entry name" value="FtsH"/>
    <property type="match status" value="1"/>
</dbReference>
<keyword evidence="19" id="KW-1185">Reference proteome</keyword>
<feature type="region of interest" description="Disordered" evidence="16">
    <location>
        <begin position="628"/>
        <end position="801"/>
    </location>
</feature>
<keyword evidence="11 14" id="KW-1133">Transmembrane helix</keyword>
<dbReference type="NCBIfam" id="TIGR01241">
    <property type="entry name" value="FtsH_fam"/>
    <property type="match status" value="1"/>
</dbReference>
<evidence type="ECO:0000256" key="11">
    <source>
        <dbReference type="ARBA" id="ARBA00022989"/>
    </source>
</evidence>
<feature type="compositionally biased region" description="Gly residues" evidence="16">
    <location>
        <begin position="705"/>
        <end position="723"/>
    </location>
</feature>
<dbReference type="EMBL" id="JBHUOF010000010">
    <property type="protein sequence ID" value="MFD2799599.1"/>
    <property type="molecule type" value="Genomic_DNA"/>
</dbReference>
<dbReference type="Pfam" id="PF00004">
    <property type="entry name" value="AAA"/>
    <property type="match status" value="1"/>
</dbReference>
<evidence type="ECO:0000256" key="6">
    <source>
        <dbReference type="ARBA" id="ARBA00022723"/>
    </source>
</evidence>
<dbReference type="Gene3D" id="3.40.50.300">
    <property type="entry name" value="P-loop containing nucleotide triphosphate hydrolases"/>
    <property type="match status" value="1"/>
</dbReference>
<evidence type="ECO:0000256" key="5">
    <source>
        <dbReference type="ARBA" id="ARBA00022692"/>
    </source>
</evidence>
<comment type="similarity">
    <text evidence="14">In the central section; belongs to the AAA ATPase family.</text>
</comment>
<feature type="domain" description="AAA+ ATPase" evidence="17">
    <location>
        <begin position="203"/>
        <end position="342"/>
    </location>
</feature>
<dbReference type="InterPro" id="IPR000642">
    <property type="entry name" value="Peptidase_M41"/>
</dbReference>
<dbReference type="SMART" id="SM00382">
    <property type="entry name" value="AAA"/>
    <property type="match status" value="1"/>
</dbReference>
<dbReference type="PANTHER" id="PTHR23076:SF97">
    <property type="entry name" value="ATP-DEPENDENT ZINC METALLOPROTEASE YME1L1"/>
    <property type="match status" value="1"/>
</dbReference>
<dbReference type="PANTHER" id="PTHR23076">
    <property type="entry name" value="METALLOPROTEASE M41 FTSH"/>
    <property type="match status" value="1"/>
</dbReference>
<evidence type="ECO:0000256" key="8">
    <source>
        <dbReference type="ARBA" id="ARBA00022801"/>
    </source>
</evidence>
<evidence type="ECO:0000256" key="10">
    <source>
        <dbReference type="ARBA" id="ARBA00022840"/>
    </source>
</evidence>
<dbReference type="Gene3D" id="1.10.8.60">
    <property type="match status" value="1"/>
</dbReference>
<comment type="caution">
    <text evidence="18">The sequence shown here is derived from an EMBL/GenBank/DDBJ whole genome shotgun (WGS) entry which is preliminary data.</text>
</comment>
<keyword evidence="12 14" id="KW-0482">Metalloprotease</keyword>
<evidence type="ECO:0000256" key="14">
    <source>
        <dbReference type="HAMAP-Rule" id="MF_01458"/>
    </source>
</evidence>
<dbReference type="RefSeq" id="WP_377392480.1">
    <property type="nucleotide sequence ID" value="NZ_JBHSAN010000029.1"/>
</dbReference>
<dbReference type="Pfam" id="PF06480">
    <property type="entry name" value="FtsH_ext"/>
    <property type="match status" value="1"/>
</dbReference>
<keyword evidence="3 14" id="KW-1003">Cell membrane</keyword>
<keyword evidence="5 14" id="KW-0812">Transmembrane</keyword>
<dbReference type="Pfam" id="PF17862">
    <property type="entry name" value="AAA_lid_3"/>
    <property type="match status" value="1"/>
</dbReference>
<feature type="compositionally biased region" description="Low complexity" evidence="16">
    <location>
        <begin position="768"/>
        <end position="781"/>
    </location>
</feature>
<dbReference type="InterPro" id="IPR003959">
    <property type="entry name" value="ATPase_AAA_core"/>
</dbReference>
<evidence type="ECO:0000256" key="16">
    <source>
        <dbReference type="SAM" id="MobiDB-lite"/>
    </source>
</evidence>
<dbReference type="InterPro" id="IPR003593">
    <property type="entry name" value="AAA+_ATPase"/>
</dbReference>
<keyword evidence="4 14" id="KW-0645">Protease</keyword>
<evidence type="ECO:0000256" key="2">
    <source>
        <dbReference type="ARBA" id="ARBA00010044"/>
    </source>
</evidence>
<feature type="binding site" evidence="14">
    <location>
        <position position="509"/>
    </location>
    <ligand>
        <name>Zn(2+)</name>
        <dbReference type="ChEBI" id="CHEBI:29105"/>
        <note>catalytic</note>
    </ligand>
</feature>
<protein>
    <recommendedName>
        <fullName evidence="14">ATP-dependent zinc metalloprotease FtsH</fullName>
        <ecNumber evidence="14">3.4.24.-</ecNumber>
    </recommendedName>
</protein>
<keyword evidence="7 14" id="KW-0547">Nucleotide-binding</keyword>
<feature type="compositionally biased region" description="Low complexity" evidence="16">
    <location>
        <begin position="747"/>
        <end position="759"/>
    </location>
</feature>
<name>A0ABW5W6L1_9PSEU</name>
<dbReference type="Gene3D" id="1.20.58.760">
    <property type="entry name" value="Peptidase M41"/>
    <property type="match status" value="1"/>
</dbReference>
<evidence type="ECO:0000259" key="17">
    <source>
        <dbReference type="SMART" id="SM00382"/>
    </source>
</evidence>
<comment type="similarity">
    <text evidence="15">Belongs to the AAA ATPase family.</text>
</comment>
<keyword evidence="9 14" id="KW-0862">Zinc</keyword>
<comment type="subunit">
    <text evidence="14">Homohexamer.</text>
</comment>
<comment type="function">
    <text evidence="14">Acts as a processive, ATP-dependent zinc metallopeptidase for both cytoplasmic and membrane proteins. Plays a role in the quality control of integral membrane proteins.</text>
</comment>
<keyword evidence="10 14" id="KW-0067">ATP-binding</keyword>
<feature type="transmembrane region" description="Helical" evidence="14">
    <location>
        <begin position="12"/>
        <end position="28"/>
    </location>
</feature>
<dbReference type="SUPFAM" id="SSF140990">
    <property type="entry name" value="FtsH protease domain-like"/>
    <property type="match status" value="1"/>
</dbReference>
<dbReference type="Proteomes" id="UP001597478">
    <property type="component" value="Unassembled WGS sequence"/>
</dbReference>
<evidence type="ECO:0000256" key="4">
    <source>
        <dbReference type="ARBA" id="ARBA00022670"/>
    </source>
</evidence>
<dbReference type="GO" id="GO:0008237">
    <property type="term" value="F:metallopeptidase activity"/>
    <property type="evidence" value="ECO:0007669"/>
    <property type="project" value="UniProtKB-KW"/>
</dbReference>
<evidence type="ECO:0000256" key="15">
    <source>
        <dbReference type="RuleBase" id="RU003651"/>
    </source>
</evidence>
<feature type="transmembrane region" description="Helical" evidence="14">
    <location>
        <begin position="118"/>
        <end position="139"/>
    </location>
</feature>
<gene>
    <name evidence="14 18" type="primary">ftsH</name>
    <name evidence="18" type="ORF">ACFS2C_09355</name>
</gene>
<evidence type="ECO:0000256" key="12">
    <source>
        <dbReference type="ARBA" id="ARBA00023049"/>
    </source>
</evidence>
<keyword evidence="8 14" id="KW-0378">Hydrolase</keyword>
<dbReference type="EC" id="3.4.24.-" evidence="14"/>
<feature type="binding site" evidence="14">
    <location>
        <begin position="211"/>
        <end position="218"/>
    </location>
    <ligand>
        <name>ATP</name>
        <dbReference type="ChEBI" id="CHEBI:30616"/>
    </ligand>
</feature>
<evidence type="ECO:0000256" key="3">
    <source>
        <dbReference type="ARBA" id="ARBA00022475"/>
    </source>
</evidence>
<accession>A0ABW5W6L1</accession>
<feature type="compositionally biased region" description="Basic and acidic residues" evidence="16">
    <location>
        <begin position="628"/>
        <end position="666"/>
    </location>
</feature>
<dbReference type="InterPro" id="IPR041569">
    <property type="entry name" value="AAA_lid_3"/>
</dbReference>
<dbReference type="PROSITE" id="PS00674">
    <property type="entry name" value="AAA"/>
    <property type="match status" value="1"/>
</dbReference>
<feature type="compositionally biased region" description="Pro residues" evidence="16">
    <location>
        <begin position="692"/>
        <end position="703"/>
    </location>
</feature>
<feature type="compositionally biased region" description="Basic and acidic residues" evidence="16">
    <location>
        <begin position="785"/>
        <end position="801"/>
    </location>
</feature>
<evidence type="ECO:0000256" key="13">
    <source>
        <dbReference type="ARBA" id="ARBA00023136"/>
    </source>
</evidence>
<comment type="similarity">
    <text evidence="2 14">In the C-terminal section; belongs to the peptidase M41 family.</text>
</comment>
<dbReference type="Pfam" id="PF01434">
    <property type="entry name" value="Peptidase_M41"/>
    <property type="match status" value="1"/>
</dbReference>
<feature type="binding site" evidence="14">
    <location>
        <position position="437"/>
    </location>
    <ligand>
        <name>Zn(2+)</name>
        <dbReference type="ChEBI" id="CHEBI:29105"/>
        <note>catalytic</note>
    </ligand>
</feature>
<keyword evidence="13 14" id="KW-0472">Membrane</keyword>
<organism evidence="18 19">
    <name type="scientific">Prauserella oleivorans</name>
    <dbReference type="NCBI Taxonomy" id="1478153"/>
    <lineage>
        <taxon>Bacteria</taxon>
        <taxon>Bacillati</taxon>
        <taxon>Actinomycetota</taxon>
        <taxon>Actinomycetes</taxon>
        <taxon>Pseudonocardiales</taxon>
        <taxon>Pseudonocardiaceae</taxon>
        <taxon>Prauserella</taxon>
    </lineage>
</organism>
<feature type="binding site" evidence="14">
    <location>
        <position position="433"/>
    </location>
    <ligand>
        <name>Zn(2+)</name>
        <dbReference type="ChEBI" id="CHEBI:29105"/>
        <note>catalytic</note>
    </ligand>
</feature>
<evidence type="ECO:0000256" key="9">
    <source>
        <dbReference type="ARBA" id="ARBA00022833"/>
    </source>
</evidence>
<dbReference type="InterPro" id="IPR027417">
    <property type="entry name" value="P-loop_NTPase"/>
</dbReference>
<comment type="cofactor">
    <cofactor evidence="14">
        <name>Zn(2+)</name>
        <dbReference type="ChEBI" id="CHEBI:29105"/>
    </cofactor>
    <text evidence="14">Binds 1 zinc ion per subunit.</text>
</comment>
<evidence type="ECO:0000256" key="1">
    <source>
        <dbReference type="ARBA" id="ARBA00004370"/>
    </source>
</evidence>
<dbReference type="SUPFAM" id="SSF52540">
    <property type="entry name" value="P-loop containing nucleoside triphosphate hydrolases"/>
    <property type="match status" value="1"/>
</dbReference>
<dbReference type="InterPro" id="IPR037219">
    <property type="entry name" value="Peptidase_M41-like"/>
</dbReference>
<sequence>MDRKRLLKNPLLWIVAVLLLYFAFSMIFDGDRGYTHVPTSQAVQQIDSGNVTEANLEDKEQQLKLHLAQPIDVEGQQVNQIITKFPAGATGQLYNALLDARNGDSGVRFDTTVTQDSFFTQLLIYMIPLGILLLLLMWMMNNAQGGGNRVLNFGKSKAKQLNKDLPKTTFSDVAGADEAVEELHEIKDFLQNPGRYQALGAKIPKGVLLYGPPGTGKTLLARAVAGEAGVPFYTISGSDFVEMFVGVGASRVRDLFEQAKQNAPCIIFVDEIDAVGRQRGAGLGGGHDEREQTLNQLLVEMDGFDSRGGIILIAATNRPDILDPALLRPGRFDRQIPVSAPDLRGREEILRVHSAGKPLADNVDLKSLAKRTVGMSGADLANVINEAALLTAREGGSVITDASLEESVDRVIGGPARKSRIISEKERKLTAYHEGGHALAAWAMPDIEPVYKLTILPRGRTGGHALLVPEDDKELMTRSEMIGRLVFAMGGRTAEELVFHEPTTGAVSDIEQATKIARAMVTEYGMSPRLGAVKYGQEQGDPFLGRTAGRQADYSLEVAHEIDEEVRKLIETAHTEAWQVLNTYRDVLDELVVELLEKETLQRRDLERIFATVEKRPRITVFNEFGERLPSEKPPIKTPRELAMERGEPWPPEEERRERERERQPEEQPTPVATAPGGNDLPGGPPYNEQRPNPPSSYNPYAPPSGGGNYPNGSRGQNGGQGGSWPRQPYGGGQSGQYPSGPPNYGAPPGWTPATTPGGNRPSQPWRQQPNPSGPQSGNGPDSARGGRHEGESDEQDGHYH</sequence>
<feature type="active site" evidence="14">
    <location>
        <position position="434"/>
    </location>
</feature>
<dbReference type="CDD" id="cd19501">
    <property type="entry name" value="RecA-like_FtsH"/>
    <property type="match status" value="1"/>
</dbReference>
<dbReference type="InterPro" id="IPR005936">
    <property type="entry name" value="FtsH"/>
</dbReference>
<proteinExistence type="inferred from homology"/>